<dbReference type="AlphaFoldDB" id="A0A9P0DME1"/>
<comment type="subcellular location">
    <subcellularLocation>
        <location evidence="3">Golgi apparatus</location>
        <location evidence="3">Golgi stack membrane</location>
        <topology evidence="3">Single-pass type II membrane protein</topology>
    </subcellularLocation>
</comment>
<accession>A0A9P0DME1</accession>
<evidence type="ECO:0000256" key="1">
    <source>
        <dbReference type="ARBA" id="ARBA00022676"/>
    </source>
</evidence>
<dbReference type="Proteomes" id="UP001153737">
    <property type="component" value="Chromosome 17"/>
</dbReference>
<dbReference type="CDD" id="cd11301">
    <property type="entry name" value="Fut1_Fut2_like"/>
    <property type="match status" value="1"/>
</dbReference>
<evidence type="ECO:0000256" key="2">
    <source>
        <dbReference type="ARBA" id="ARBA00022679"/>
    </source>
</evidence>
<evidence type="ECO:0000313" key="5">
    <source>
        <dbReference type="Proteomes" id="UP001153737"/>
    </source>
</evidence>
<dbReference type="PANTHER" id="PTHR11927">
    <property type="entry name" value="GALACTOSIDE 2-L-FUCOSYLTRANSFERASE"/>
    <property type="match status" value="1"/>
</dbReference>
<name>A0A9P0DME1_PHACE</name>
<protein>
    <recommendedName>
        <fullName evidence="3">L-Fucosyltransferase</fullName>
        <ecNumber evidence="3">2.4.1.-</ecNumber>
    </recommendedName>
</protein>
<keyword evidence="3" id="KW-0325">Glycoprotein</keyword>
<organism evidence="4 5">
    <name type="scientific">Phaedon cochleariae</name>
    <name type="common">Mustard beetle</name>
    <dbReference type="NCBI Taxonomy" id="80249"/>
    <lineage>
        <taxon>Eukaryota</taxon>
        <taxon>Metazoa</taxon>
        <taxon>Ecdysozoa</taxon>
        <taxon>Arthropoda</taxon>
        <taxon>Hexapoda</taxon>
        <taxon>Insecta</taxon>
        <taxon>Pterygota</taxon>
        <taxon>Neoptera</taxon>
        <taxon>Endopterygota</taxon>
        <taxon>Coleoptera</taxon>
        <taxon>Polyphaga</taxon>
        <taxon>Cucujiformia</taxon>
        <taxon>Chrysomeloidea</taxon>
        <taxon>Chrysomelidae</taxon>
        <taxon>Chrysomelinae</taxon>
        <taxon>Chrysomelini</taxon>
        <taxon>Phaedon</taxon>
    </lineage>
</organism>
<comment type="similarity">
    <text evidence="3">Belongs to the glycosyltransferase 11 family.</text>
</comment>
<dbReference type="InterPro" id="IPR002516">
    <property type="entry name" value="Glyco_trans_11"/>
</dbReference>
<dbReference type="GO" id="GO:0005975">
    <property type="term" value="P:carbohydrate metabolic process"/>
    <property type="evidence" value="ECO:0007669"/>
    <property type="project" value="InterPro"/>
</dbReference>
<evidence type="ECO:0000256" key="3">
    <source>
        <dbReference type="RuleBase" id="RU363129"/>
    </source>
</evidence>
<proteinExistence type="inferred from homology"/>
<keyword evidence="3" id="KW-0735">Signal-anchor</keyword>
<keyword evidence="5" id="KW-1185">Reference proteome</keyword>
<dbReference type="OrthoDB" id="3226at2759"/>
<keyword evidence="2 3" id="KW-0808">Transferase</keyword>
<dbReference type="GO" id="GO:0008107">
    <property type="term" value="F:galactoside 2-alpha-L-fucosyltransferase activity"/>
    <property type="evidence" value="ECO:0007669"/>
    <property type="project" value="InterPro"/>
</dbReference>
<evidence type="ECO:0000313" key="4">
    <source>
        <dbReference type="EMBL" id="CAH1155196.1"/>
    </source>
</evidence>
<gene>
    <name evidence="4" type="ORF">PHAECO_LOCUS5681</name>
</gene>
<comment type="pathway">
    <text evidence="3">Protein modification; protein glycosylation.</text>
</comment>
<dbReference type="EC" id="2.4.1.-" evidence="3"/>
<keyword evidence="3" id="KW-1133">Transmembrane helix</keyword>
<dbReference type="PANTHER" id="PTHR11927:SF9">
    <property type="entry name" value="L-FUCOSYLTRANSFERASE"/>
    <property type="match status" value="1"/>
</dbReference>
<reference evidence="4" key="2">
    <citation type="submission" date="2022-10" db="EMBL/GenBank/DDBJ databases">
        <authorList>
            <consortium name="ENA_rothamsted_submissions"/>
            <consortium name="culmorum"/>
            <person name="King R."/>
        </authorList>
    </citation>
    <scope>NUCLEOTIDE SEQUENCE</scope>
</reference>
<feature type="transmembrane region" description="Helical" evidence="3">
    <location>
        <begin position="12"/>
        <end position="31"/>
    </location>
</feature>
<sequence>MLNTNRNLLFKAIILALCTISFVHVFLFPLYELKNRRGAARTFSDLEQSLCMSNIKKRGVWRSGRCPQYGVVSVVQGGRLGNQMWEYASVWALARRTGLEPYVPRCIRTKLDQVFEHLTVSTFEEIGHCPMQMEHFVRSLDAWNFTNQSIILPRYYVQPELVLTWVQDIVQEFTMRKKLVARSQEVLQAVVKATEKEYPKNITPTFVGVHVRRTDYIGYLRIKHHVGPAHRRFFLAAMKIFEEKYEGVVFVVVSDDPVWCWKTFLAKNNAYVVGWHQKNSPALDMAILAACNHTIYDYGTFGEWGAILAGGDTIYYNVSSHSSAKLGQLMANWHTI</sequence>
<keyword evidence="3" id="KW-0812">Transmembrane</keyword>
<dbReference type="Pfam" id="PF01531">
    <property type="entry name" value="Glyco_transf_11"/>
    <property type="match status" value="1"/>
</dbReference>
<dbReference type="GO" id="GO:0032580">
    <property type="term" value="C:Golgi cisterna membrane"/>
    <property type="evidence" value="ECO:0007669"/>
    <property type="project" value="UniProtKB-SubCell"/>
</dbReference>
<keyword evidence="3" id="KW-0333">Golgi apparatus</keyword>
<reference evidence="4" key="1">
    <citation type="submission" date="2022-01" db="EMBL/GenBank/DDBJ databases">
        <authorList>
            <person name="King R."/>
        </authorList>
    </citation>
    <scope>NUCLEOTIDE SEQUENCE</scope>
</reference>
<keyword evidence="3" id="KW-0472">Membrane</keyword>
<keyword evidence="1 3" id="KW-0328">Glycosyltransferase</keyword>
<dbReference type="EMBL" id="OU896723">
    <property type="protein sequence ID" value="CAH1155196.1"/>
    <property type="molecule type" value="Genomic_DNA"/>
</dbReference>